<feature type="compositionally biased region" description="Pro residues" evidence="1">
    <location>
        <begin position="243"/>
        <end position="253"/>
    </location>
</feature>
<evidence type="ECO:0000256" key="2">
    <source>
        <dbReference type="SAM" id="Phobius"/>
    </source>
</evidence>
<keyword evidence="2" id="KW-0812">Transmembrane</keyword>
<dbReference type="InterPro" id="IPR053807">
    <property type="entry name" value="LppM"/>
</dbReference>
<organism evidence="4 5">
    <name type="scientific">Demequina muriae</name>
    <dbReference type="NCBI Taxonomy" id="3051664"/>
    <lineage>
        <taxon>Bacteria</taxon>
        <taxon>Bacillati</taxon>
        <taxon>Actinomycetota</taxon>
        <taxon>Actinomycetes</taxon>
        <taxon>Micrococcales</taxon>
        <taxon>Demequinaceae</taxon>
        <taxon>Demequina</taxon>
    </lineage>
</organism>
<evidence type="ECO:0000259" key="3">
    <source>
        <dbReference type="Pfam" id="PF21946"/>
    </source>
</evidence>
<keyword evidence="2" id="KW-0472">Membrane</keyword>
<feature type="domain" description="LppM" evidence="3">
    <location>
        <begin position="23"/>
        <end position="180"/>
    </location>
</feature>
<reference evidence="4" key="1">
    <citation type="submission" date="2023-06" db="EMBL/GenBank/DDBJ databases">
        <title>Egi l300058.</title>
        <authorList>
            <person name="Gao L."/>
            <person name="Fang B.-Z."/>
            <person name="Li W.-J."/>
        </authorList>
    </citation>
    <scope>NUCLEOTIDE SEQUENCE</scope>
    <source>
        <strain evidence="4">EGI L300058</strain>
    </source>
</reference>
<dbReference type="Pfam" id="PF21946">
    <property type="entry name" value="LppM"/>
    <property type="match status" value="1"/>
</dbReference>
<feature type="region of interest" description="Disordered" evidence="1">
    <location>
        <begin position="223"/>
        <end position="312"/>
    </location>
</feature>
<dbReference type="Proteomes" id="UP001172708">
    <property type="component" value="Unassembled WGS sequence"/>
</dbReference>
<evidence type="ECO:0000313" key="5">
    <source>
        <dbReference type="Proteomes" id="UP001172708"/>
    </source>
</evidence>
<feature type="compositionally biased region" description="Acidic residues" evidence="1">
    <location>
        <begin position="301"/>
        <end position="312"/>
    </location>
</feature>
<keyword evidence="5" id="KW-1185">Reference proteome</keyword>
<proteinExistence type="predicted"/>
<dbReference type="RefSeq" id="WP_301142070.1">
    <property type="nucleotide sequence ID" value="NZ_JAUHQA010000001.1"/>
</dbReference>
<feature type="region of interest" description="Disordered" evidence="1">
    <location>
        <begin position="67"/>
        <end position="86"/>
    </location>
</feature>
<dbReference type="PROSITE" id="PS51257">
    <property type="entry name" value="PROKAR_LIPOPROTEIN"/>
    <property type="match status" value="1"/>
</dbReference>
<gene>
    <name evidence="4" type="ORF">QQX02_06800</name>
</gene>
<evidence type="ECO:0000313" key="4">
    <source>
        <dbReference type="EMBL" id="MDN4480629.1"/>
    </source>
</evidence>
<dbReference type="EMBL" id="JAUHQA010000001">
    <property type="protein sequence ID" value="MDN4480629.1"/>
    <property type="molecule type" value="Genomic_DNA"/>
</dbReference>
<feature type="compositionally biased region" description="Low complexity" evidence="1">
    <location>
        <begin position="232"/>
        <end position="242"/>
    </location>
</feature>
<name>A0ABT8GGR8_9MICO</name>
<accession>A0ABT8GGR8</accession>
<comment type="caution">
    <text evidence="4">The sequence shown here is derived from an EMBL/GenBank/DDBJ whole genome shotgun (WGS) entry which is preliminary data.</text>
</comment>
<keyword evidence="2" id="KW-1133">Transmembrane helix</keyword>
<sequence length="312" mass="31691">MRTLPRGLALAVVSALVLTGCVRVEMNVTLDEDDTASGDFIFAMSQELLEIAGEESLDDMLGGEETIPGGVTERYESEDENGDGSPDFVGTQTTFSGLPLEEFDAAGDGLRIFRDGDDYVVSGAADDLTEQAGGEELPETASATMSVTFPGAVSEHNGELDGTTVTWDLLEHGGELQARGSASADSGFPLWLILAIAALVGIGAGIAGVLIVSSRRKPVDESHVSSEASFEPGADAPAGDPIDAPPVVAPTPAMPAADPADPEAPAEPTTASAVPETTDAPGASADASPTDTPPADAPAADGDETDGEAQRP</sequence>
<feature type="compositionally biased region" description="Low complexity" evidence="1">
    <location>
        <begin position="266"/>
        <end position="290"/>
    </location>
</feature>
<evidence type="ECO:0000256" key="1">
    <source>
        <dbReference type="SAM" id="MobiDB-lite"/>
    </source>
</evidence>
<feature type="transmembrane region" description="Helical" evidence="2">
    <location>
        <begin position="188"/>
        <end position="212"/>
    </location>
</feature>
<protein>
    <recommendedName>
        <fullName evidence="3">LppM domain-containing protein</fullName>
    </recommendedName>
</protein>